<accession>A0A0C9WL58</accession>
<dbReference type="AlphaFoldDB" id="A0A0C9WL58"/>
<reference evidence="2" key="2">
    <citation type="submission" date="2015-01" db="EMBL/GenBank/DDBJ databases">
        <title>Evolutionary Origins and Diversification of the Mycorrhizal Mutualists.</title>
        <authorList>
            <consortium name="DOE Joint Genome Institute"/>
            <consortium name="Mycorrhizal Genomics Consortium"/>
            <person name="Kohler A."/>
            <person name="Kuo A."/>
            <person name="Nagy L.G."/>
            <person name="Floudas D."/>
            <person name="Copeland A."/>
            <person name="Barry K.W."/>
            <person name="Cichocki N."/>
            <person name="Veneault-Fourrey C."/>
            <person name="LaButti K."/>
            <person name="Lindquist E.A."/>
            <person name="Lipzen A."/>
            <person name="Lundell T."/>
            <person name="Morin E."/>
            <person name="Murat C."/>
            <person name="Riley R."/>
            <person name="Ohm R."/>
            <person name="Sun H."/>
            <person name="Tunlid A."/>
            <person name="Henrissat B."/>
            <person name="Grigoriev I.V."/>
            <person name="Hibbett D.S."/>
            <person name="Martin F."/>
        </authorList>
    </citation>
    <scope>NUCLEOTIDE SEQUENCE [LARGE SCALE GENOMIC DNA]</scope>
    <source>
        <strain evidence="2">LaAM-08-1</strain>
    </source>
</reference>
<reference evidence="1 2" key="1">
    <citation type="submission" date="2014-04" db="EMBL/GenBank/DDBJ databases">
        <authorList>
            <consortium name="DOE Joint Genome Institute"/>
            <person name="Kuo A."/>
            <person name="Kohler A."/>
            <person name="Nagy L.G."/>
            <person name="Floudas D."/>
            <person name="Copeland A."/>
            <person name="Barry K.W."/>
            <person name="Cichocki N."/>
            <person name="Veneault-Fourrey C."/>
            <person name="LaButti K."/>
            <person name="Lindquist E.A."/>
            <person name="Lipzen A."/>
            <person name="Lundell T."/>
            <person name="Morin E."/>
            <person name="Murat C."/>
            <person name="Sun H."/>
            <person name="Tunlid A."/>
            <person name="Henrissat B."/>
            <person name="Grigoriev I.V."/>
            <person name="Hibbett D.S."/>
            <person name="Martin F."/>
            <person name="Nordberg H.P."/>
            <person name="Cantor M.N."/>
            <person name="Hua S.X."/>
        </authorList>
    </citation>
    <scope>NUCLEOTIDE SEQUENCE [LARGE SCALE GENOMIC DNA]</scope>
    <source>
        <strain evidence="1 2">LaAM-08-1</strain>
    </source>
</reference>
<name>A0A0C9WL58_9AGAR</name>
<evidence type="ECO:0000313" key="1">
    <source>
        <dbReference type="EMBL" id="KIJ96979.1"/>
    </source>
</evidence>
<sequence length="176" mass="20051">MSRDRVGLHHAQILLYNEEFLAIFEYRGGCRICVERLIAILTHIADECQVSDADLVFLLRIGNVASQPIKTMALLDGFHNILRPRTMRHYTNITLLELCSAACSPTELARLSTTPDIRDPNCVLIVHTSHKVVNNVHIHRLYKTRQLAPFFLCEDLLMNFSLHLLFRDLLANGTST</sequence>
<proteinExistence type="predicted"/>
<protein>
    <submittedName>
        <fullName evidence="1">Uncharacterized protein</fullName>
    </submittedName>
</protein>
<evidence type="ECO:0000313" key="2">
    <source>
        <dbReference type="Proteomes" id="UP000054477"/>
    </source>
</evidence>
<organism evidence="1 2">
    <name type="scientific">Laccaria amethystina LaAM-08-1</name>
    <dbReference type="NCBI Taxonomy" id="1095629"/>
    <lineage>
        <taxon>Eukaryota</taxon>
        <taxon>Fungi</taxon>
        <taxon>Dikarya</taxon>
        <taxon>Basidiomycota</taxon>
        <taxon>Agaricomycotina</taxon>
        <taxon>Agaricomycetes</taxon>
        <taxon>Agaricomycetidae</taxon>
        <taxon>Agaricales</taxon>
        <taxon>Agaricineae</taxon>
        <taxon>Hydnangiaceae</taxon>
        <taxon>Laccaria</taxon>
    </lineage>
</organism>
<dbReference type="Proteomes" id="UP000054477">
    <property type="component" value="Unassembled WGS sequence"/>
</dbReference>
<dbReference type="OrthoDB" id="2932645at2759"/>
<dbReference type="EMBL" id="KN838705">
    <property type="protein sequence ID" value="KIJ96979.1"/>
    <property type="molecule type" value="Genomic_DNA"/>
</dbReference>
<keyword evidence="2" id="KW-1185">Reference proteome</keyword>
<dbReference type="HOGENOM" id="CLU_1525393_0_0_1"/>
<gene>
    <name evidence="1" type="ORF">K443DRAFT_268831</name>
</gene>